<evidence type="ECO:0000313" key="3">
    <source>
        <dbReference type="Proteomes" id="UP000292459"/>
    </source>
</evidence>
<organism evidence="2 3">
    <name type="scientific">Leptolyngbya iicbica LK</name>
    <dbReference type="NCBI Taxonomy" id="2294035"/>
    <lineage>
        <taxon>Bacteria</taxon>
        <taxon>Bacillati</taxon>
        <taxon>Cyanobacteriota</taxon>
        <taxon>Cyanophyceae</taxon>
        <taxon>Leptolyngbyales</taxon>
        <taxon>Leptolyngbyaceae</taxon>
        <taxon>Leptolyngbya group</taxon>
        <taxon>Leptolyngbya</taxon>
        <taxon>Leptolyngbya iicbica</taxon>
    </lineage>
</organism>
<gene>
    <name evidence="2" type="ORF">DYY88_09035</name>
</gene>
<dbReference type="RefSeq" id="WP_039728383.1">
    <property type="nucleotide sequence ID" value="NZ_QVFV01000002.1"/>
</dbReference>
<dbReference type="Proteomes" id="UP000292459">
    <property type="component" value="Unassembled WGS sequence"/>
</dbReference>
<dbReference type="AlphaFoldDB" id="A0A4V2E2K9"/>
<reference evidence="2 3" key="1">
    <citation type="submission" date="2018-11" db="EMBL/GenBank/DDBJ databases">
        <title>Whole genome sequencing of an environmental sample.</title>
        <authorList>
            <person name="Sarangi A.N."/>
            <person name="Singh D."/>
            <person name="Tripathy S."/>
        </authorList>
    </citation>
    <scope>NUCLEOTIDE SEQUENCE [LARGE SCALE GENOMIC DNA]</scope>
    <source>
        <strain evidence="2 3">Lakshadweep</strain>
    </source>
</reference>
<protein>
    <submittedName>
        <fullName evidence="2">Uncharacterized protein</fullName>
    </submittedName>
</protein>
<comment type="caution">
    <text evidence="2">The sequence shown here is derived from an EMBL/GenBank/DDBJ whole genome shotgun (WGS) entry which is preliminary data.</text>
</comment>
<feature type="transmembrane region" description="Helical" evidence="1">
    <location>
        <begin position="93"/>
        <end position="114"/>
    </location>
</feature>
<accession>A0A4V2E2K9</accession>
<evidence type="ECO:0000313" key="2">
    <source>
        <dbReference type="EMBL" id="RZM78916.1"/>
    </source>
</evidence>
<keyword evidence="3" id="KW-1185">Reference proteome</keyword>
<keyword evidence="1" id="KW-0472">Membrane</keyword>
<sequence>MGNTFPPPGICSFAALPDPYRTAFRMGSAQHLPGQFLPAHTDWFLQIVFLPFMLLYASPTLILGPWLITQAVNEPGSYLQFLSKIRAVAQTPLQVALTGLLFLVLAGSIAYSTWQAWDLALSFCRTWKISRLRKNREYGYGLVLLSHALAGRLVNNLDWCHNCLWLPRAAIAHIAWQEMREEGAKHIRRVYRTRICYVSATGEKCWLTLQGNVVRADIYSPTAMSDRDLYDTLHHWWQSSPTEH</sequence>
<keyword evidence="1" id="KW-1133">Transmembrane helix</keyword>
<dbReference type="OrthoDB" id="572105at2"/>
<keyword evidence="1" id="KW-0812">Transmembrane</keyword>
<feature type="transmembrane region" description="Helical" evidence="1">
    <location>
        <begin position="43"/>
        <end position="72"/>
    </location>
</feature>
<proteinExistence type="predicted"/>
<name>A0A4V2E2K9_9CYAN</name>
<dbReference type="EMBL" id="QVFV01000002">
    <property type="protein sequence ID" value="RZM78916.1"/>
    <property type="molecule type" value="Genomic_DNA"/>
</dbReference>
<evidence type="ECO:0000256" key="1">
    <source>
        <dbReference type="SAM" id="Phobius"/>
    </source>
</evidence>